<evidence type="ECO:0000256" key="3">
    <source>
        <dbReference type="ARBA" id="ARBA00022692"/>
    </source>
</evidence>
<evidence type="ECO:0000256" key="1">
    <source>
        <dbReference type="ARBA" id="ARBA00004479"/>
    </source>
</evidence>
<evidence type="ECO:0000256" key="4">
    <source>
        <dbReference type="ARBA" id="ARBA00022729"/>
    </source>
</evidence>
<evidence type="ECO:0000313" key="12">
    <source>
        <dbReference type="Proteomes" id="UP000235145"/>
    </source>
</evidence>
<comment type="caution">
    <text evidence="11">The sequence shown here is derived from an EMBL/GenBank/DDBJ whole genome shotgun (WGS) entry which is preliminary data.</text>
</comment>
<dbReference type="GO" id="GO:0016020">
    <property type="term" value="C:membrane"/>
    <property type="evidence" value="ECO:0007669"/>
    <property type="project" value="UniProtKB-SubCell"/>
</dbReference>
<sequence length="141" mass="15752">MALVGFYPLILISHLLYNHLILAALVCKGKKLHLSGNIEITGPLPKVNTSYNTPLKSLDLSITNLSGKIPESLGNLKSLNYLDLYSCSFSQDFIKNEKPQIRRWCSFRSLRISPLHRKFPLPLPYSSLVVSTACPELSPVI</sequence>
<dbReference type="AlphaFoldDB" id="A0A9R1XED6"/>
<keyword evidence="12" id="KW-1185">Reference proteome</keyword>
<evidence type="ECO:0000256" key="2">
    <source>
        <dbReference type="ARBA" id="ARBA00022614"/>
    </source>
</evidence>
<evidence type="ECO:0000256" key="8">
    <source>
        <dbReference type="ARBA" id="ARBA00023170"/>
    </source>
</evidence>
<keyword evidence="3 10" id="KW-0812">Transmembrane</keyword>
<dbReference type="PANTHER" id="PTHR27000:SF783">
    <property type="entry name" value="MALECTIN DOMAIN-CONTAINING PROTEIN"/>
    <property type="match status" value="1"/>
</dbReference>
<protein>
    <recommendedName>
        <fullName evidence="13">Leucine-rich repeat-containing N-terminal plant-type domain-containing protein</fullName>
    </recommendedName>
</protein>
<proteinExistence type="predicted"/>
<evidence type="ECO:0008006" key="13">
    <source>
        <dbReference type="Google" id="ProtNLM"/>
    </source>
</evidence>
<evidence type="ECO:0000256" key="6">
    <source>
        <dbReference type="ARBA" id="ARBA00022989"/>
    </source>
</evidence>
<dbReference type="EMBL" id="NBSK02000004">
    <property type="protein sequence ID" value="KAJ0209454.1"/>
    <property type="molecule type" value="Genomic_DNA"/>
</dbReference>
<keyword evidence="2" id="KW-0433">Leucine-rich repeat</keyword>
<keyword evidence="9" id="KW-0325">Glycoprotein</keyword>
<gene>
    <name evidence="11" type="ORF">LSAT_V11C400225670</name>
</gene>
<keyword evidence="5" id="KW-0677">Repeat</keyword>
<evidence type="ECO:0000256" key="10">
    <source>
        <dbReference type="SAM" id="Phobius"/>
    </source>
</evidence>
<dbReference type="InterPro" id="IPR001611">
    <property type="entry name" value="Leu-rich_rpt"/>
</dbReference>
<dbReference type="PANTHER" id="PTHR27000">
    <property type="entry name" value="LEUCINE-RICH REPEAT RECEPTOR-LIKE PROTEIN KINASE FAMILY PROTEIN-RELATED"/>
    <property type="match status" value="1"/>
</dbReference>
<keyword evidence="4" id="KW-0732">Signal</keyword>
<feature type="transmembrane region" description="Helical" evidence="10">
    <location>
        <begin position="6"/>
        <end position="27"/>
    </location>
</feature>
<evidence type="ECO:0000313" key="11">
    <source>
        <dbReference type="EMBL" id="KAJ0209454.1"/>
    </source>
</evidence>
<evidence type="ECO:0000256" key="9">
    <source>
        <dbReference type="ARBA" id="ARBA00023180"/>
    </source>
</evidence>
<evidence type="ECO:0000256" key="7">
    <source>
        <dbReference type="ARBA" id="ARBA00023136"/>
    </source>
</evidence>
<keyword evidence="6 10" id="KW-1133">Transmembrane helix</keyword>
<keyword evidence="8" id="KW-0675">Receptor</keyword>
<name>A0A9R1XED6_LACSA</name>
<reference evidence="11 12" key="1">
    <citation type="journal article" date="2017" name="Nat. Commun.">
        <title>Genome assembly with in vitro proximity ligation data and whole-genome triplication in lettuce.</title>
        <authorList>
            <person name="Reyes-Chin-Wo S."/>
            <person name="Wang Z."/>
            <person name="Yang X."/>
            <person name="Kozik A."/>
            <person name="Arikit S."/>
            <person name="Song C."/>
            <person name="Xia L."/>
            <person name="Froenicke L."/>
            <person name="Lavelle D.O."/>
            <person name="Truco M.J."/>
            <person name="Xia R."/>
            <person name="Zhu S."/>
            <person name="Xu C."/>
            <person name="Xu H."/>
            <person name="Xu X."/>
            <person name="Cox K."/>
            <person name="Korf I."/>
            <person name="Meyers B.C."/>
            <person name="Michelmore R.W."/>
        </authorList>
    </citation>
    <scope>NUCLEOTIDE SEQUENCE [LARGE SCALE GENOMIC DNA]</scope>
    <source>
        <strain evidence="12">cv. Salinas</strain>
        <tissue evidence="11">Seedlings</tissue>
    </source>
</reference>
<keyword evidence="7 10" id="KW-0472">Membrane</keyword>
<accession>A0A9R1XED6</accession>
<dbReference type="Proteomes" id="UP000235145">
    <property type="component" value="Unassembled WGS sequence"/>
</dbReference>
<dbReference type="SUPFAM" id="SSF52047">
    <property type="entry name" value="RNI-like"/>
    <property type="match status" value="1"/>
</dbReference>
<dbReference type="Gene3D" id="3.80.10.10">
    <property type="entry name" value="Ribonuclease Inhibitor"/>
    <property type="match status" value="1"/>
</dbReference>
<dbReference type="Pfam" id="PF00560">
    <property type="entry name" value="LRR_1"/>
    <property type="match status" value="1"/>
</dbReference>
<comment type="subcellular location">
    <subcellularLocation>
        <location evidence="1">Membrane</location>
        <topology evidence="1">Single-pass type I membrane protein</topology>
    </subcellularLocation>
</comment>
<organism evidence="11 12">
    <name type="scientific">Lactuca sativa</name>
    <name type="common">Garden lettuce</name>
    <dbReference type="NCBI Taxonomy" id="4236"/>
    <lineage>
        <taxon>Eukaryota</taxon>
        <taxon>Viridiplantae</taxon>
        <taxon>Streptophyta</taxon>
        <taxon>Embryophyta</taxon>
        <taxon>Tracheophyta</taxon>
        <taxon>Spermatophyta</taxon>
        <taxon>Magnoliopsida</taxon>
        <taxon>eudicotyledons</taxon>
        <taxon>Gunneridae</taxon>
        <taxon>Pentapetalae</taxon>
        <taxon>asterids</taxon>
        <taxon>campanulids</taxon>
        <taxon>Asterales</taxon>
        <taxon>Asteraceae</taxon>
        <taxon>Cichorioideae</taxon>
        <taxon>Cichorieae</taxon>
        <taxon>Lactucinae</taxon>
        <taxon>Lactuca</taxon>
    </lineage>
</organism>
<dbReference type="InterPro" id="IPR032675">
    <property type="entry name" value="LRR_dom_sf"/>
</dbReference>
<evidence type="ECO:0000256" key="5">
    <source>
        <dbReference type="ARBA" id="ARBA00022737"/>
    </source>
</evidence>